<feature type="region of interest" description="Disordered" evidence="1">
    <location>
        <begin position="164"/>
        <end position="206"/>
    </location>
</feature>
<name>A0ABM3WT01_ERIEU</name>
<accession>A0ABM3WT01</accession>
<organism evidence="2 3">
    <name type="scientific">Erinaceus europaeus</name>
    <name type="common">Western European hedgehog</name>
    <dbReference type="NCBI Taxonomy" id="9365"/>
    <lineage>
        <taxon>Eukaryota</taxon>
        <taxon>Metazoa</taxon>
        <taxon>Chordata</taxon>
        <taxon>Craniata</taxon>
        <taxon>Vertebrata</taxon>
        <taxon>Euteleostomi</taxon>
        <taxon>Mammalia</taxon>
        <taxon>Eutheria</taxon>
        <taxon>Laurasiatheria</taxon>
        <taxon>Eulipotyphla</taxon>
        <taxon>Erinaceidae</taxon>
        <taxon>Erinaceinae</taxon>
        <taxon>Erinaceus</taxon>
    </lineage>
</organism>
<gene>
    <name evidence="3" type="primary">LOC132536103</name>
</gene>
<dbReference type="GeneID" id="132536103"/>
<keyword evidence="2" id="KW-1185">Reference proteome</keyword>
<dbReference type="Proteomes" id="UP001652624">
    <property type="component" value="Chromosome 5"/>
</dbReference>
<evidence type="ECO:0000313" key="2">
    <source>
        <dbReference type="Proteomes" id="UP001652624"/>
    </source>
</evidence>
<proteinExistence type="predicted"/>
<evidence type="ECO:0000256" key="1">
    <source>
        <dbReference type="SAM" id="MobiDB-lite"/>
    </source>
</evidence>
<reference evidence="3" key="1">
    <citation type="submission" date="2025-08" db="UniProtKB">
        <authorList>
            <consortium name="RefSeq"/>
        </authorList>
    </citation>
    <scope>IDENTIFICATION</scope>
</reference>
<protein>
    <submittedName>
        <fullName evidence="3">Uncharacterized protein LOC132536103</fullName>
    </submittedName>
</protein>
<evidence type="ECO:0000313" key="3">
    <source>
        <dbReference type="RefSeq" id="XP_060039695.1"/>
    </source>
</evidence>
<dbReference type="RefSeq" id="XP_060039695.1">
    <property type="nucleotide sequence ID" value="XM_060183712.1"/>
</dbReference>
<sequence length="206" mass="22017">MEQGLVLKRRVSEDVLLTAASSKGTSTSWARGDCDHDLSQAAFCPLGNILLARGSFRSPWVGSELGLSPESSRLGTGALSRACLSPCSLFLPTRLAPFLKSLTRARRERDGTQLMKGLSSRPLPCGLPGQRDPGLRQGGLRLGFSAPQPHTSPLRPQVSHFHWLPATRSQEPARGKPVTEGGAARVPPALGLEVDSSMEEAQTVTE</sequence>